<accession>A0ACA9QDE0</accession>
<protein>
    <submittedName>
        <fullName evidence="1">11909_t:CDS:1</fullName>
    </submittedName>
</protein>
<proteinExistence type="predicted"/>
<organism evidence="1 2">
    <name type="scientific">Racocetra persica</name>
    <dbReference type="NCBI Taxonomy" id="160502"/>
    <lineage>
        <taxon>Eukaryota</taxon>
        <taxon>Fungi</taxon>
        <taxon>Fungi incertae sedis</taxon>
        <taxon>Mucoromycota</taxon>
        <taxon>Glomeromycotina</taxon>
        <taxon>Glomeromycetes</taxon>
        <taxon>Diversisporales</taxon>
        <taxon>Gigasporaceae</taxon>
        <taxon>Racocetra</taxon>
    </lineage>
</organism>
<sequence>LTHTQNLLKSGFQCTCSEVKSGVESNPSAAISKYYQQIFITKTEYFGLATMSFENELIIQQLIADIVFFLIFLHIDKFIIVVSSIGDPDENKLYDIGAGFVSLFMTRYHKALYLFVLKIEEHEYVLKIYSESVCVGKITGADPDKVWNQVEVLKKYTRLYLFEITNTLVQQHINILKNESLTCAVKEWSNTMQLEKVFNLQNSLSVKNSPNKVWWDSFRDVLLLNKKGSDSIIRILSVIALNFKYRILKEELGARKHARLYGPGTSTLQKPKRTAQRLTDVQEEQFLLFFQDKENVSMSSYHVDSKTRLPILYLCNQKKGLWEKFNETYPN</sequence>
<keyword evidence="2" id="KW-1185">Reference proteome</keyword>
<evidence type="ECO:0000313" key="2">
    <source>
        <dbReference type="Proteomes" id="UP000789920"/>
    </source>
</evidence>
<evidence type="ECO:0000313" key="1">
    <source>
        <dbReference type="EMBL" id="CAG8746720.1"/>
    </source>
</evidence>
<comment type="caution">
    <text evidence="1">The sequence shown here is derived from an EMBL/GenBank/DDBJ whole genome shotgun (WGS) entry which is preliminary data.</text>
</comment>
<feature type="non-terminal residue" evidence="1">
    <location>
        <position position="331"/>
    </location>
</feature>
<reference evidence="1" key="1">
    <citation type="submission" date="2021-06" db="EMBL/GenBank/DDBJ databases">
        <authorList>
            <person name="Kallberg Y."/>
            <person name="Tangrot J."/>
            <person name="Rosling A."/>
        </authorList>
    </citation>
    <scope>NUCLEOTIDE SEQUENCE</scope>
    <source>
        <strain evidence="1">MA461A</strain>
    </source>
</reference>
<name>A0ACA9QDE0_9GLOM</name>
<feature type="non-terminal residue" evidence="1">
    <location>
        <position position="1"/>
    </location>
</feature>
<gene>
    <name evidence="1" type="ORF">RPERSI_LOCUS13742</name>
</gene>
<dbReference type="EMBL" id="CAJVQC010030816">
    <property type="protein sequence ID" value="CAG8746720.1"/>
    <property type="molecule type" value="Genomic_DNA"/>
</dbReference>
<dbReference type="Proteomes" id="UP000789920">
    <property type="component" value="Unassembled WGS sequence"/>
</dbReference>